<proteinExistence type="predicted"/>
<keyword evidence="1" id="KW-0812">Transmembrane</keyword>
<protein>
    <submittedName>
        <fullName evidence="2">Stage II sporulation protein P</fullName>
    </submittedName>
</protein>
<dbReference type="STRING" id="1123285.SAMN05660235_02934"/>
<dbReference type="Proteomes" id="UP000243333">
    <property type="component" value="Unassembled WGS sequence"/>
</dbReference>
<feature type="transmembrane region" description="Helical" evidence="1">
    <location>
        <begin position="326"/>
        <end position="344"/>
    </location>
</feature>
<dbReference type="EMBL" id="FNBU01000036">
    <property type="protein sequence ID" value="SDF84659.1"/>
    <property type="molecule type" value="Genomic_DNA"/>
</dbReference>
<dbReference type="OrthoDB" id="1633470at2"/>
<keyword evidence="1" id="KW-0472">Membrane</keyword>
<reference evidence="3" key="1">
    <citation type="submission" date="2016-10" db="EMBL/GenBank/DDBJ databases">
        <authorList>
            <person name="Varghese N."/>
            <person name="Submissions S."/>
        </authorList>
    </citation>
    <scope>NUCLEOTIDE SEQUENCE [LARGE SCALE GENOMIC DNA]</scope>
    <source>
        <strain evidence="3">DSM 23256</strain>
    </source>
</reference>
<dbReference type="RefSeq" id="WP_093692127.1">
    <property type="nucleotide sequence ID" value="NZ_FNBU01000036.1"/>
</dbReference>
<keyword evidence="3" id="KW-1185">Reference proteome</keyword>
<keyword evidence="1" id="KW-1133">Transmembrane helix</keyword>
<dbReference type="NCBIfam" id="TIGR02867">
    <property type="entry name" value="spore_II_P"/>
    <property type="match status" value="1"/>
</dbReference>
<dbReference type="Pfam" id="PF07454">
    <property type="entry name" value="SpoIIP"/>
    <property type="match status" value="1"/>
</dbReference>
<evidence type="ECO:0000313" key="3">
    <source>
        <dbReference type="Proteomes" id="UP000243333"/>
    </source>
</evidence>
<organism evidence="2 3">
    <name type="scientific">Sporolituus thermophilus DSM 23256</name>
    <dbReference type="NCBI Taxonomy" id="1123285"/>
    <lineage>
        <taxon>Bacteria</taxon>
        <taxon>Bacillati</taxon>
        <taxon>Bacillota</taxon>
        <taxon>Negativicutes</taxon>
        <taxon>Selenomonadales</taxon>
        <taxon>Sporomusaceae</taxon>
        <taxon>Sporolituus</taxon>
    </lineage>
</organism>
<evidence type="ECO:0000313" key="2">
    <source>
        <dbReference type="EMBL" id="SDF84659.1"/>
    </source>
</evidence>
<sequence length="375" mass="40543">MRCIYVFVLLLLFMVVAPPGRVAGSPYNSSELVSGYMTIVDEKGSVIFQTGLEVHPGDEFIDENDRVYEITAVEGTLAKARYVRDETYSKSEIAAIPAQAPAAPAQPPLIAIYHTHTDESYIPSDGKATDPGNGGVMLVGDSFAKRLEELGVATDHSKTLHEPHDANAYQRSRRTVMKLLERKPVALFDIHRDSAPQSVYTTTIAGAPATKILLVVGRQNQNRETTMAFARQIKDAADAKYRGLIRGIFIAHGNYNQDLSPRAMLIEIGTQYNSRDAAERSAALFADIVPTILNGSRQGAGAAPAAPDGAAIGLSESPNAGIGRDILVIAGALIAGAGAFLFLSTGSWQEAKSKLAQFKAREFKDLLGFRRKRKR</sequence>
<gene>
    <name evidence="2" type="ORF">SAMN05660235_02934</name>
</gene>
<evidence type="ECO:0000256" key="1">
    <source>
        <dbReference type="SAM" id="Phobius"/>
    </source>
</evidence>
<dbReference type="AlphaFoldDB" id="A0A1G7PG85"/>
<name>A0A1G7PG85_9FIRM</name>
<dbReference type="InterPro" id="IPR010897">
    <property type="entry name" value="Spore_II_P"/>
</dbReference>
<accession>A0A1G7PG85</accession>